<protein>
    <recommendedName>
        <fullName evidence="4">ABC-2 family transporter protein</fullName>
    </recommendedName>
</protein>
<feature type="transmembrane region" description="Helical" evidence="1">
    <location>
        <begin position="311"/>
        <end position="334"/>
    </location>
</feature>
<accession>A0ABS6FY05</accession>
<evidence type="ECO:0000313" key="3">
    <source>
        <dbReference type="Proteomes" id="UP000779508"/>
    </source>
</evidence>
<feature type="transmembrane region" description="Helical" evidence="1">
    <location>
        <begin position="121"/>
        <end position="139"/>
    </location>
</feature>
<feature type="transmembrane region" description="Helical" evidence="1">
    <location>
        <begin position="224"/>
        <end position="244"/>
    </location>
</feature>
<organism evidence="2 3">
    <name type="scientific">Alkaliphilus flagellatus</name>
    <dbReference type="NCBI Taxonomy" id="2841507"/>
    <lineage>
        <taxon>Bacteria</taxon>
        <taxon>Bacillati</taxon>
        <taxon>Bacillota</taxon>
        <taxon>Clostridia</taxon>
        <taxon>Peptostreptococcales</taxon>
        <taxon>Natronincolaceae</taxon>
        <taxon>Alkaliphilus</taxon>
    </lineage>
</organism>
<name>A0ABS6FY05_9FIRM</name>
<evidence type="ECO:0008006" key="4">
    <source>
        <dbReference type="Google" id="ProtNLM"/>
    </source>
</evidence>
<keyword evidence="1" id="KW-0472">Membrane</keyword>
<dbReference type="EMBL" id="JAHLQK010000001">
    <property type="protein sequence ID" value="MBU5675111.1"/>
    <property type="molecule type" value="Genomic_DNA"/>
</dbReference>
<reference evidence="2 3" key="1">
    <citation type="submission" date="2021-06" db="EMBL/GenBank/DDBJ databases">
        <authorList>
            <person name="Sun Q."/>
            <person name="Li D."/>
        </authorList>
    </citation>
    <scope>NUCLEOTIDE SEQUENCE [LARGE SCALE GENOMIC DNA]</scope>
    <source>
        <strain evidence="2 3">MSJ-5</strain>
    </source>
</reference>
<dbReference type="PANTHER" id="PTHR37305">
    <property type="entry name" value="INTEGRAL MEMBRANE PROTEIN-RELATED"/>
    <property type="match status" value="1"/>
</dbReference>
<evidence type="ECO:0000256" key="1">
    <source>
        <dbReference type="SAM" id="Phobius"/>
    </source>
</evidence>
<keyword evidence="3" id="KW-1185">Reference proteome</keyword>
<evidence type="ECO:0000313" key="2">
    <source>
        <dbReference type="EMBL" id="MBU5675111.1"/>
    </source>
</evidence>
<feature type="transmembrane region" description="Helical" evidence="1">
    <location>
        <begin position="250"/>
        <end position="271"/>
    </location>
</feature>
<keyword evidence="1" id="KW-0812">Transmembrane</keyword>
<gene>
    <name evidence="2" type="ORF">KQI88_01605</name>
</gene>
<dbReference type="Proteomes" id="UP000779508">
    <property type="component" value="Unassembled WGS sequence"/>
</dbReference>
<proteinExistence type="predicted"/>
<sequence>MMISWELKKIFNAKTVSIVLALLIFLLGITIFLKPTLETENIYRNDRYELIEDTRSKEEIAGGKFNEKIHQLEEVVNISEDNPFTNKLKNTAEEYLSSMKYREYKDVDFYKVFNYRVDHPFMSIIIVIILVLIFSNIYTDEIISGVDNIILSSKNKFKTLYSKLALAIIIPIVIYGLYLGVVFLITLVQYGMPVNGELEAFRIVDIGAFFYKAYTIIQYLTLKVATITVILISIAVFASFFSFISTNSLTSISATLIFIGIGKVLTVIKFLPSSLLIILSKVNYINLIFYPDGFIGIYAGQVDIFGKNLDILSLSNGILISMIFLGVALCVFAFKKLLTR</sequence>
<keyword evidence="1" id="KW-1133">Transmembrane helix</keyword>
<dbReference type="PANTHER" id="PTHR37305:SF1">
    <property type="entry name" value="MEMBRANE PROTEIN"/>
    <property type="match status" value="1"/>
</dbReference>
<dbReference type="RefSeq" id="WP_216414614.1">
    <property type="nucleotide sequence ID" value="NZ_JAHLQK010000001.1"/>
</dbReference>
<feature type="transmembrane region" description="Helical" evidence="1">
    <location>
        <begin position="160"/>
        <end position="188"/>
    </location>
</feature>
<feature type="transmembrane region" description="Helical" evidence="1">
    <location>
        <begin position="283"/>
        <end position="299"/>
    </location>
</feature>
<comment type="caution">
    <text evidence="2">The sequence shown here is derived from an EMBL/GenBank/DDBJ whole genome shotgun (WGS) entry which is preliminary data.</text>
</comment>
<feature type="transmembrane region" description="Helical" evidence="1">
    <location>
        <begin position="12"/>
        <end position="33"/>
    </location>
</feature>